<evidence type="ECO:0000313" key="2">
    <source>
        <dbReference type="Proteomes" id="UP000009172"/>
    </source>
</evidence>
<sequence>MRSSRRTGRRREEENLVLIWRRWIVTWILYSRGGGIEYFEHWSDALLAHRRLSARTHILSYPAKQQNERVCMGRTLVDSEADLELGRTPICQRAAALATVLLWAQVRCGQTEYEICCISQRQPAEQVPSGVAIEQGGIPTEISTLAVNSYTPPCGPGRRLNHRDRGRYLRNWPDPQAWLILELTDGPLPGIATNCTGG</sequence>
<evidence type="ECO:0000313" key="1">
    <source>
        <dbReference type="EMBL" id="EGD99621.1"/>
    </source>
</evidence>
<dbReference type="AlphaFoldDB" id="F2S7S2"/>
<organism evidence="1 2">
    <name type="scientific">Trichophyton tonsurans (strain CBS 112818)</name>
    <name type="common">Scalp ringworm fungus</name>
    <dbReference type="NCBI Taxonomy" id="647933"/>
    <lineage>
        <taxon>Eukaryota</taxon>
        <taxon>Fungi</taxon>
        <taxon>Dikarya</taxon>
        <taxon>Ascomycota</taxon>
        <taxon>Pezizomycotina</taxon>
        <taxon>Eurotiomycetes</taxon>
        <taxon>Eurotiomycetidae</taxon>
        <taxon>Onygenales</taxon>
        <taxon>Arthrodermataceae</taxon>
        <taxon>Trichophyton</taxon>
    </lineage>
</organism>
<dbReference type="HOGENOM" id="CLU_1385065_0_0_1"/>
<dbReference type="Proteomes" id="UP000009172">
    <property type="component" value="Unassembled WGS sequence"/>
</dbReference>
<proteinExistence type="predicted"/>
<gene>
    <name evidence="1" type="ORF">TESG_08604</name>
</gene>
<name>F2S7S2_TRIT1</name>
<accession>F2S7S2</accession>
<dbReference type="EMBL" id="GG698524">
    <property type="protein sequence ID" value="EGD99621.1"/>
    <property type="molecule type" value="Genomic_DNA"/>
</dbReference>
<reference evidence="2" key="1">
    <citation type="journal article" date="2012" name="MBio">
        <title>Comparative genome analysis of Trichophyton rubrum and related dermatophytes reveals candidate genes involved in infection.</title>
        <authorList>
            <person name="Martinez D.A."/>
            <person name="Oliver B.G."/>
            <person name="Graeser Y."/>
            <person name="Goldberg J.M."/>
            <person name="Li W."/>
            <person name="Martinez-Rossi N.M."/>
            <person name="Monod M."/>
            <person name="Shelest E."/>
            <person name="Barton R.C."/>
            <person name="Birch E."/>
            <person name="Brakhage A.A."/>
            <person name="Chen Z."/>
            <person name="Gurr S.J."/>
            <person name="Heiman D."/>
            <person name="Heitman J."/>
            <person name="Kosti I."/>
            <person name="Rossi A."/>
            <person name="Saif S."/>
            <person name="Samalova M."/>
            <person name="Saunders C.W."/>
            <person name="Shea T."/>
            <person name="Summerbell R.C."/>
            <person name="Xu J."/>
            <person name="Young S."/>
            <person name="Zeng Q."/>
            <person name="Birren B.W."/>
            <person name="Cuomo C.A."/>
            <person name="White T.C."/>
        </authorList>
    </citation>
    <scope>NUCLEOTIDE SEQUENCE [LARGE SCALE GENOMIC DNA]</scope>
    <source>
        <strain evidence="2">CBS 112818</strain>
    </source>
</reference>
<keyword evidence="2" id="KW-1185">Reference proteome</keyword>
<protein>
    <submittedName>
        <fullName evidence="1">Uncharacterized protein</fullName>
    </submittedName>
</protein>